<gene>
    <name evidence="1" type="ORF">Bpfe_031270</name>
</gene>
<protein>
    <submittedName>
        <fullName evidence="1">Uncharacterized protein</fullName>
    </submittedName>
</protein>
<evidence type="ECO:0000313" key="2">
    <source>
        <dbReference type="Proteomes" id="UP001233172"/>
    </source>
</evidence>
<reference evidence="1" key="1">
    <citation type="journal article" date="2023" name="PLoS Negl. Trop. Dis.">
        <title>A genome sequence for Biomphalaria pfeifferi, the major vector snail for the human-infecting parasite Schistosoma mansoni.</title>
        <authorList>
            <person name="Bu L."/>
            <person name="Lu L."/>
            <person name="Laidemitt M.R."/>
            <person name="Zhang S.M."/>
            <person name="Mutuku M."/>
            <person name="Mkoji G."/>
            <person name="Steinauer M."/>
            <person name="Loker E.S."/>
        </authorList>
    </citation>
    <scope>NUCLEOTIDE SEQUENCE</scope>
    <source>
        <strain evidence="1">KasaAsao</strain>
    </source>
</reference>
<proteinExistence type="predicted"/>
<reference evidence="1" key="2">
    <citation type="submission" date="2023-04" db="EMBL/GenBank/DDBJ databases">
        <authorList>
            <person name="Bu L."/>
            <person name="Lu L."/>
            <person name="Laidemitt M.R."/>
            <person name="Zhang S.M."/>
            <person name="Mutuku M."/>
            <person name="Mkoji G."/>
            <person name="Steinauer M."/>
            <person name="Loker E.S."/>
        </authorList>
    </citation>
    <scope>NUCLEOTIDE SEQUENCE</scope>
    <source>
        <strain evidence="1">KasaAsao</strain>
        <tissue evidence="1">Whole Snail</tissue>
    </source>
</reference>
<feature type="non-terminal residue" evidence="1">
    <location>
        <position position="57"/>
    </location>
</feature>
<dbReference type="EMBL" id="JASAOG010000463">
    <property type="protein sequence ID" value="KAK0039304.1"/>
    <property type="molecule type" value="Genomic_DNA"/>
</dbReference>
<sequence>MLGLRPPGNEEFRLNFFFALFALPVTYETASKERCVPVCGRGSDRMSQSSNPVEGYQ</sequence>
<accession>A0AAD8EUJ0</accession>
<name>A0AAD8EUJ0_BIOPF</name>
<comment type="caution">
    <text evidence="1">The sequence shown here is derived from an EMBL/GenBank/DDBJ whole genome shotgun (WGS) entry which is preliminary data.</text>
</comment>
<evidence type="ECO:0000313" key="1">
    <source>
        <dbReference type="EMBL" id="KAK0039304.1"/>
    </source>
</evidence>
<keyword evidence="2" id="KW-1185">Reference proteome</keyword>
<dbReference type="AlphaFoldDB" id="A0AAD8EUJ0"/>
<organism evidence="1 2">
    <name type="scientific">Biomphalaria pfeifferi</name>
    <name type="common">Bloodfluke planorb</name>
    <name type="synonym">Freshwater snail</name>
    <dbReference type="NCBI Taxonomy" id="112525"/>
    <lineage>
        <taxon>Eukaryota</taxon>
        <taxon>Metazoa</taxon>
        <taxon>Spiralia</taxon>
        <taxon>Lophotrochozoa</taxon>
        <taxon>Mollusca</taxon>
        <taxon>Gastropoda</taxon>
        <taxon>Heterobranchia</taxon>
        <taxon>Euthyneura</taxon>
        <taxon>Panpulmonata</taxon>
        <taxon>Hygrophila</taxon>
        <taxon>Lymnaeoidea</taxon>
        <taxon>Planorbidae</taxon>
        <taxon>Biomphalaria</taxon>
    </lineage>
</organism>
<dbReference type="Proteomes" id="UP001233172">
    <property type="component" value="Unassembled WGS sequence"/>
</dbReference>